<name>A0AAI8VU98_9PEZI</name>
<sequence>MSNQSILAPGIVFTNGLNGTRAQLSYPNTATLTVQGTPNPPPQPPRMETPRMGCPIYPNVSGPNSGSGEGSWF</sequence>
<evidence type="ECO:0000313" key="3">
    <source>
        <dbReference type="Proteomes" id="UP001295740"/>
    </source>
</evidence>
<organism evidence="2 3">
    <name type="scientific">Anthostomella pinea</name>
    <dbReference type="NCBI Taxonomy" id="933095"/>
    <lineage>
        <taxon>Eukaryota</taxon>
        <taxon>Fungi</taxon>
        <taxon>Dikarya</taxon>
        <taxon>Ascomycota</taxon>
        <taxon>Pezizomycotina</taxon>
        <taxon>Sordariomycetes</taxon>
        <taxon>Xylariomycetidae</taxon>
        <taxon>Xylariales</taxon>
        <taxon>Xylariaceae</taxon>
        <taxon>Anthostomella</taxon>
    </lineage>
</organism>
<protein>
    <submittedName>
        <fullName evidence="2">Uu.00g068010.m01.CDS01</fullName>
    </submittedName>
</protein>
<accession>A0AAI8VU98</accession>
<dbReference type="AlphaFoldDB" id="A0AAI8VU98"/>
<dbReference type="Proteomes" id="UP001295740">
    <property type="component" value="Unassembled WGS sequence"/>
</dbReference>
<comment type="caution">
    <text evidence="2">The sequence shown here is derived from an EMBL/GenBank/DDBJ whole genome shotgun (WGS) entry which is preliminary data.</text>
</comment>
<reference evidence="2" key="1">
    <citation type="submission" date="2023-10" db="EMBL/GenBank/DDBJ databases">
        <authorList>
            <person name="Hackl T."/>
        </authorList>
    </citation>
    <scope>NUCLEOTIDE SEQUENCE</scope>
</reference>
<evidence type="ECO:0000313" key="2">
    <source>
        <dbReference type="EMBL" id="CAJ2511176.1"/>
    </source>
</evidence>
<evidence type="ECO:0000256" key="1">
    <source>
        <dbReference type="SAM" id="MobiDB-lite"/>
    </source>
</evidence>
<dbReference type="EMBL" id="CAUWAG010000018">
    <property type="protein sequence ID" value="CAJ2511176.1"/>
    <property type="molecule type" value="Genomic_DNA"/>
</dbReference>
<feature type="region of interest" description="Disordered" evidence="1">
    <location>
        <begin position="32"/>
        <end position="73"/>
    </location>
</feature>
<keyword evidence="3" id="KW-1185">Reference proteome</keyword>
<proteinExistence type="predicted"/>
<feature type="compositionally biased region" description="Pro residues" evidence="1">
    <location>
        <begin position="38"/>
        <end position="47"/>
    </location>
</feature>
<gene>
    <name evidence="2" type="ORF">KHLLAP_LOCUS11644</name>
</gene>